<evidence type="ECO:0000256" key="1">
    <source>
        <dbReference type="ARBA" id="ARBA00023015"/>
    </source>
</evidence>
<dbReference type="InterPro" id="IPR050204">
    <property type="entry name" value="AraC_XylS_family_regulators"/>
</dbReference>
<keyword evidence="7" id="KW-1185">Reference proteome</keyword>
<dbReference type="InterPro" id="IPR018060">
    <property type="entry name" value="HTH_AraC"/>
</dbReference>
<feature type="domain" description="HTH araC/xylS-type" evidence="5">
    <location>
        <begin position="189"/>
        <end position="286"/>
    </location>
</feature>
<evidence type="ECO:0000256" key="3">
    <source>
        <dbReference type="ARBA" id="ARBA00023163"/>
    </source>
</evidence>
<dbReference type="EMBL" id="FXUL01000035">
    <property type="protein sequence ID" value="SMP80361.1"/>
    <property type="molecule type" value="Genomic_DNA"/>
</dbReference>
<evidence type="ECO:0000313" key="6">
    <source>
        <dbReference type="EMBL" id="SMP80361.1"/>
    </source>
</evidence>
<comment type="caution">
    <text evidence="6">The sequence shown here is derived from an EMBL/GenBank/DDBJ whole genome shotgun (WGS) entry which is preliminary data.</text>
</comment>
<evidence type="ECO:0000256" key="4">
    <source>
        <dbReference type="SAM" id="MobiDB-lite"/>
    </source>
</evidence>
<dbReference type="PANTHER" id="PTHR46796:SF13">
    <property type="entry name" value="HTH-TYPE TRANSCRIPTIONAL ACTIVATOR RHAS"/>
    <property type="match status" value="1"/>
</dbReference>
<dbReference type="Proteomes" id="UP001158049">
    <property type="component" value="Unassembled WGS sequence"/>
</dbReference>
<reference evidence="6 7" key="1">
    <citation type="submission" date="2017-05" db="EMBL/GenBank/DDBJ databases">
        <authorList>
            <person name="Varghese N."/>
            <person name="Submissions S."/>
        </authorList>
    </citation>
    <scope>NUCLEOTIDE SEQUENCE [LARGE SCALE GENOMIC DNA]</scope>
    <source>
        <strain evidence="6 7">DSM 26001</strain>
    </source>
</reference>
<keyword evidence="3" id="KW-0804">Transcription</keyword>
<accession>A0ABY1QX15</accession>
<dbReference type="Pfam" id="PF12852">
    <property type="entry name" value="Cupin_6"/>
    <property type="match status" value="1"/>
</dbReference>
<organism evidence="6 7">
    <name type="scientific">Noviherbaspirillum suwonense</name>
    <dbReference type="NCBI Taxonomy" id="1224511"/>
    <lineage>
        <taxon>Bacteria</taxon>
        <taxon>Pseudomonadati</taxon>
        <taxon>Pseudomonadota</taxon>
        <taxon>Betaproteobacteria</taxon>
        <taxon>Burkholderiales</taxon>
        <taxon>Oxalobacteraceae</taxon>
        <taxon>Noviherbaspirillum</taxon>
    </lineage>
</organism>
<proteinExistence type="predicted"/>
<dbReference type="PANTHER" id="PTHR46796">
    <property type="entry name" value="HTH-TYPE TRANSCRIPTIONAL ACTIVATOR RHAS-RELATED"/>
    <property type="match status" value="1"/>
</dbReference>
<feature type="region of interest" description="Disordered" evidence="4">
    <location>
        <begin position="279"/>
        <end position="300"/>
    </location>
</feature>
<dbReference type="InterPro" id="IPR032783">
    <property type="entry name" value="AraC_lig"/>
</dbReference>
<evidence type="ECO:0000259" key="5">
    <source>
        <dbReference type="PROSITE" id="PS01124"/>
    </source>
</evidence>
<dbReference type="Pfam" id="PF12833">
    <property type="entry name" value="HTH_18"/>
    <property type="match status" value="1"/>
</dbReference>
<name>A0ABY1QX15_9BURK</name>
<dbReference type="PROSITE" id="PS01124">
    <property type="entry name" value="HTH_ARAC_FAMILY_2"/>
    <property type="match status" value="1"/>
</dbReference>
<protein>
    <submittedName>
        <fullName evidence="6">Transcriptional regulator, AraC family</fullName>
    </submittedName>
</protein>
<dbReference type="InterPro" id="IPR009057">
    <property type="entry name" value="Homeodomain-like_sf"/>
</dbReference>
<sequence length="300" mass="33452">MVQLIQIMYRFIQVNDELLISLLSRFNFAVETFFSGDFCGANEFSENQNVSHLHFVRRGPVTMEHDDGSTIVAVEPTIIFYPRPYNHRLVVAPGTEAELVCANVQFKEAERNPFAQSLPDYLAIPLAEVDGIGEIVELLFARAATQSLGKRFMMDKLSDILVFEVIRHAMETGQLKAGILTGFADAGIAKVLTLIHENPAREWQVGTLATEASMSRSKFAKKFHDLIGISPAAYVADWRLDLAEILLRQGQPVKSVASAVGYGTPQSFARVFMERRGKTPTQWAARMKKPDSPEMEESGQ</sequence>
<dbReference type="SMART" id="SM00342">
    <property type="entry name" value="HTH_ARAC"/>
    <property type="match status" value="1"/>
</dbReference>
<evidence type="ECO:0000313" key="7">
    <source>
        <dbReference type="Proteomes" id="UP001158049"/>
    </source>
</evidence>
<evidence type="ECO:0000256" key="2">
    <source>
        <dbReference type="ARBA" id="ARBA00023125"/>
    </source>
</evidence>
<keyword evidence="2" id="KW-0238">DNA-binding</keyword>
<keyword evidence="1" id="KW-0805">Transcription regulation</keyword>
<gene>
    <name evidence="6" type="ORF">SAMN06295970_13524</name>
</gene>
<dbReference type="SUPFAM" id="SSF46689">
    <property type="entry name" value="Homeodomain-like"/>
    <property type="match status" value="2"/>
</dbReference>
<dbReference type="Gene3D" id="1.10.10.60">
    <property type="entry name" value="Homeodomain-like"/>
    <property type="match status" value="1"/>
</dbReference>